<dbReference type="RefSeq" id="WP_286136475.1">
    <property type="nucleotide sequence ID" value="NZ_BRPL01000002.1"/>
</dbReference>
<feature type="transmembrane region" description="Helical" evidence="1">
    <location>
        <begin position="65"/>
        <end position="86"/>
    </location>
</feature>
<gene>
    <name evidence="2" type="ORF">WR164_09970</name>
</gene>
<keyword evidence="1" id="KW-0472">Membrane</keyword>
<name>A0A9W6ET51_9LACO</name>
<keyword evidence="1" id="KW-0812">Transmembrane</keyword>
<sequence>MLTIIEFARTCIDWLINLYILAIFVHALLSWLPGGYESKLGVFLSKIIEPFEEKLRFFTIGGVDFSPVFALIIMQALKIVIDSLLWRF</sequence>
<accession>A0A9W6ET51</accession>
<dbReference type="Proteomes" id="UP001144204">
    <property type="component" value="Unassembled WGS sequence"/>
</dbReference>
<keyword evidence="1" id="KW-1133">Transmembrane helix</keyword>
<keyword evidence="3" id="KW-1185">Reference proteome</keyword>
<evidence type="ECO:0000313" key="3">
    <source>
        <dbReference type="Proteomes" id="UP001144204"/>
    </source>
</evidence>
<dbReference type="GO" id="GO:0016020">
    <property type="term" value="C:membrane"/>
    <property type="evidence" value="ECO:0007669"/>
    <property type="project" value="InterPro"/>
</dbReference>
<reference evidence="2" key="2">
    <citation type="journal article" date="2023" name="PLoS ONE">
        <title>Philodulcilactobacillus myokoensis gen. nov., sp. nov., a fructophilic, acidophilic, and agar-phobic lactic acid bacterium isolated from fermented vegetable extracts.</title>
        <authorList>
            <person name="Kouya T."/>
            <person name="Ishiyama Y."/>
            <person name="Ohashi S."/>
            <person name="Kumakubo R."/>
            <person name="Yamazaki T."/>
            <person name="Otaki T."/>
        </authorList>
    </citation>
    <scope>NUCLEOTIDE SEQUENCE</scope>
    <source>
        <strain evidence="2">WR16-4</strain>
    </source>
</reference>
<feature type="transmembrane region" description="Helical" evidence="1">
    <location>
        <begin position="12"/>
        <end position="32"/>
    </location>
</feature>
<dbReference type="InterPro" id="IPR003425">
    <property type="entry name" value="CCB3/YggT"/>
</dbReference>
<proteinExistence type="predicted"/>
<comment type="caution">
    <text evidence="2">The sequence shown here is derived from an EMBL/GenBank/DDBJ whole genome shotgun (WGS) entry which is preliminary data.</text>
</comment>
<evidence type="ECO:0008006" key="4">
    <source>
        <dbReference type="Google" id="ProtNLM"/>
    </source>
</evidence>
<dbReference type="AlphaFoldDB" id="A0A9W6ET51"/>
<dbReference type="EMBL" id="BRPL01000002">
    <property type="protein sequence ID" value="GLB47018.1"/>
    <property type="molecule type" value="Genomic_DNA"/>
</dbReference>
<organism evidence="2 3">
    <name type="scientific">Philodulcilactobacillus myokoensis</name>
    <dbReference type="NCBI Taxonomy" id="2929573"/>
    <lineage>
        <taxon>Bacteria</taxon>
        <taxon>Bacillati</taxon>
        <taxon>Bacillota</taxon>
        <taxon>Bacilli</taxon>
        <taxon>Lactobacillales</taxon>
        <taxon>Lactobacillaceae</taxon>
        <taxon>Philodulcilactobacillus</taxon>
    </lineage>
</organism>
<evidence type="ECO:0000256" key="1">
    <source>
        <dbReference type="SAM" id="Phobius"/>
    </source>
</evidence>
<evidence type="ECO:0000313" key="2">
    <source>
        <dbReference type="EMBL" id="GLB47018.1"/>
    </source>
</evidence>
<protein>
    <recommendedName>
        <fullName evidence="4">YggT family protein</fullName>
    </recommendedName>
</protein>
<reference evidence="2" key="1">
    <citation type="submission" date="2022-07" db="EMBL/GenBank/DDBJ databases">
        <authorList>
            <person name="Kouya T."/>
            <person name="Ishiyama Y."/>
        </authorList>
    </citation>
    <scope>NUCLEOTIDE SEQUENCE</scope>
    <source>
        <strain evidence="2">WR16-4</strain>
    </source>
</reference>
<dbReference type="Pfam" id="PF02325">
    <property type="entry name" value="CCB3_YggT"/>
    <property type="match status" value="1"/>
</dbReference>